<dbReference type="InterPro" id="IPR001810">
    <property type="entry name" value="F-box_dom"/>
</dbReference>
<sequence>MISLRNVFGRLVLTTRTDAGAEAEGKATASQLLRLPPEIILLVASMLPTPSAACLALCSHRLNHILGPGFWRSLQSEAPDVLLAFLSSLAKDLPQHFVCQECACLHRMSTIKWPRLITRHLGPRCTWQNLGYHHLFLSRYQIHFPHIQLAIKQHYCGTDIGFPLEAFQHLEVEHDQTQQKITLLSVDAQIVSNELLMRSQTWVLLPWSRRDEFIDELAENSLSCDICVHTRLGPLNKNLTSDLVRSRLDQLETQEKCRTQTLQCPYCWMDYVVYAIDFGERGFAVLITRWVNLGAGLDSADAKWQSHITVRMARGIHHPHHQGDIRTSFEDQAELSVEELTADNKLKLFSRRQNRLVCRGSDGLVWKWDQGKWWYLAPSGPPERSFWNFLMYS</sequence>
<dbReference type="InterPro" id="IPR036047">
    <property type="entry name" value="F-box-like_dom_sf"/>
</dbReference>
<accession>A0A8H4RX95</accession>
<dbReference type="AlphaFoldDB" id="A0A8H4RX95"/>
<reference evidence="2 3" key="1">
    <citation type="submission" date="2020-03" db="EMBL/GenBank/DDBJ databases">
        <title>Draft Genome Sequence of Cudoniella acicularis.</title>
        <authorList>
            <person name="Buettner E."/>
            <person name="Kellner H."/>
        </authorList>
    </citation>
    <scope>NUCLEOTIDE SEQUENCE [LARGE SCALE GENOMIC DNA]</scope>
    <source>
        <strain evidence="2 3">DSM 108380</strain>
    </source>
</reference>
<name>A0A8H4RX95_9HELO</name>
<gene>
    <name evidence="2" type="ORF">G7Y89_g953</name>
</gene>
<dbReference type="SUPFAM" id="SSF81383">
    <property type="entry name" value="F-box domain"/>
    <property type="match status" value="1"/>
</dbReference>
<feature type="domain" description="F-box" evidence="1">
    <location>
        <begin position="29"/>
        <end position="74"/>
    </location>
</feature>
<keyword evidence="3" id="KW-1185">Reference proteome</keyword>
<dbReference type="PROSITE" id="PS50181">
    <property type="entry name" value="FBOX"/>
    <property type="match status" value="1"/>
</dbReference>
<evidence type="ECO:0000259" key="1">
    <source>
        <dbReference type="PROSITE" id="PS50181"/>
    </source>
</evidence>
<protein>
    <recommendedName>
        <fullName evidence="1">F-box domain-containing protein</fullName>
    </recommendedName>
</protein>
<organism evidence="2 3">
    <name type="scientific">Cudoniella acicularis</name>
    <dbReference type="NCBI Taxonomy" id="354080"/>
    <lineage>
        <taxon>Eukaryota</taxon>
        <taxon>Fungi</taxon>
        <taxon>Dikarya</taxon>
        <taxon>Ascomycota</taxon>
        <taxon>Pezizomycotina</taxon>
        <taxon>Leotiomycetes</taxon>
        <taxon>Helotiales</taxon>
        <taxon>Tricladiaceae</taxon>
        <taxon>Cudoniella</taxon>
    </lineage>
</organism>
<dbReference type="Pfam" id="PF00646">
    <property type="entry name" value="F-box"/>
    <property type="match status" value="1"/>
</dbReference>
<evidence type="ECO:0000313" key="2">
    <source>
        <dbReference type="EMBL" id="KAF4637141.1"/>
    </source>
</evidence>
<evidence type="ECO:0000313" key="3">
    <source>
        <dbReference type="Proteomes" id="UP000566819"/>
    </source>
</evidence>
<proteinExistence type="predicted"/>
<comment type="caution">
    <text evidence="2">The sequence shown here is derived from an EMBL/GenBank/DDBJ whole genome shotgun (WGS) entry which is preliminary data.</text>
</comment>
<dbReference type="Proteomes" id="UP000566819">
    <property type="component" value="Unassembled WGS sequence"/>
</dbReference>
<dbReference type="EMBL" id="JAAMPI010000034">
    <property type="protein sequence ID" value="KAF4637141.1"/>
    <property type="molecule type" value="Genomic_DNA"/>
</dbReference>
<dbReference type="OrthoDB" id="3766406at2759"/>
<dbReference type="CDD" id="cd09917">
    <property type="entry name" value="F-box_SF"/>
    <property type="match status" value="1"/>
</dbReference>